<protein>
    <submittedName>
        <fullName evidence="1">Uncharacterized protein</fullName>
    </submittedName>
</protein>
<dbReference type="EMBL" id="JACGWO010000004">
    <property type="protein sequence ID" value="KAK4428568.1"/>
    <property type="molecule type" value="Genomic_DNA"/>
</dbReference>
<evidence type="ECO:0000313" key="1">
    <source>
        <dbReference type="EMBL" id="KAK4428568.1"/>
    </source>
</evidence>
<dbReference type="AlphaFoldDB" id="A0AAE2CND3"/>
<sequence length="128" mass="14294">MFNLFQCLLNAPCLPSSIPATVDDLLAVLVFDPDSSNRCGLKSLFRSFTFFVFELSKMGSWSGYLIENSLDGEWTWRTPLFRHGENGTIWVWDLVLLPEELFGKGLAKALMNSLVGMMGLSKMFGVCG</sequence>
<gene>
    <name evidence="1" type="ORF">Salat_1156600</name>
</gene>
<reference evidence="1" key="1">
    <citation type="submission" date="2020-06" db="EMBL/GenBank/DDBJ databases">
        <authorList>
            <person name="Li T."/>
            <person name="Hu X."/>
            <person name="Zhang T."/>
            <person name="Song X."/>
            <person name="Zhang H."/>
            <person name="Dai N."/>
            <person name="Sheng W."/>
            <person name="Hou X."/>
            <person name="Wei L."/>
        </authorList>
    </citation>
    <scope>NUCLEOTIDE SEQUENCE</scope>
    <source>
        <strain evidence="1">3651</strain>
        <tissue evidence="1">Leaf</tissue>
    </source>
</reference>
<proteinExistence type="predicted"/>
<organism evidence="1 2">
    <name type="scientific">Sesamum alatum</name>
    <dbReference type="NCBI Taxonomy" id="300844"/>
    <lineage>
        <taxon>Eukaryota</taxon>
        <taxon>Viridiplantae</taxon>
        <taxon>Streptophyta</taxon>
        <taxon>Embryophyta</taxon>
        <taxon>Tracheophyta</taxon>
        <taxon>Spermatophyta</taxon>
        <taxon>Magnoliopsida</taxon>
        <taxon>eudicotyledons</taxon>
        <taxon>Gunneridae</taxon>
        <taxon>Pentapetalae</taxon>
        <taxon>asterids</taxon>
        <taxon>lamiids</taxon>
        <taxon>Lamiales</taxon>
        <taxon>Pedaliaceae</taxon>
        <taxon>Sesamum</taxon>
    </lineage>
</organism>
<evidence type="ECO:0000313" key="2">
    <source>
        <dbReference type="Proteomes" id="UP001293254"/>
    </source>
</evidence>
<dbReference type="Proteomes" id="UP001293254">
    <property type="component" value="Unassembled WGS sequence"/>
</dbReference>
<keyword evidence="2" id="KW-1185">Reference proteome</keyword>
<comment type="caution">
    <text evidence="1">The sequence shown here is derived from an EMBL/GenBank/DDBJ whole genome shotgun (WGS) entry which is preliminary data.</text>
</comment>
<accession>A0AAE2CND3</accession>
<reference evidence="1" key="2">
    <citation type="journal article" date="2024" name="Plant">
        <title>Genomic evolution and insights into agronomic trait innovations of Sesamum species.</title>
        <authorList>
            <person name="Miao H."/>
            <person name="Wang L."/>
            <person name="Qu L."/>
            <person name="Liu H."/>
            <person name="Sun Y."/>
            <person name="Le M."/>
            <person name="Wang Q."/>
            <person name="Wei S."/>
            <person name="Zheng Y."/>
            <person name="Lin W."/>
            <person name="Duan Y."/>
            <person name="Cao H."/>
            <person name="Xiong S."/>
            <person name="Wang X."/>
            <person name="Wei L."/>
            <person name="Li C."/>
            <person name="Ma Q."/>
            <person name="Ju M."/>
            <person name="Zhao R."/>
            <person name="Li G."/>
            <person name="Mu C."/>
            <person name="Tian Q."/>
            <person name="Mei H."/>
            <person name="Zhang T."/>
            <person name="Gao T."/>
            <person name="Zhang H."/>
        </authorList>
    </citation>
    <scope>NUCLEOTIDE SEQUENCE</scope>
    <source>
        <strain evidence="1">3651</strain>
    </source>
</reference>
<name>A0AAE2CND3_9LAMI</name>